<dbReference type="STRING" id="1236970.JCM9140_1172"/>
<gene>
    <name evidence="2" type="ORF">JCM9140_1172</name>
</gene>
<feature type="transmembrane region" description="Helical" evidence="1">
    <location>
        <begin position="6"/>
        <end position="27"/>
    </location>
</feature>
<protein>
    <submittedName>
        <fullName evidence="2">Uncharacterized protein</fullName>
    </submittedName>
</protein>
<dbReference type="RefSeq" id="WP_034743247.1">
    <property type="nucleotide sequence ID" value="NZ_BAUT01000007.1"/>
</dbReference>
<dbReference type="Proteomes" id="UP000018890">
    <property type="component" value="Unassembled WGS sequence"/>
</dbReference>
<keyword evidence="1" id="KW-1133">Transmembrane helix</keyword>
<keyword evidence="1" id="KW-0812">Transmembrane</keyword>
<dbReference type="AlphaFoldDB" id="W4PZM6"/>
<sequence>MDDLILLITIIGSLVIFACFAWMFASLGKRMNLEEKRSGKGITYTTNPFAGTSKHTYKN</sequence>
<evidence type="ECO:0000313" key="3">
    <source>
        <dbReference type="Proteomes" id="UP000018890"/>
    </source>
</evidence>
<accession>W4PZM6</accession>
<keyword evidence="1" id="KW-0472">Membrane</keyword>
<dbReference type="EMBL" id="BAUT01000007">
    <property type="protein sequence ID" value="GAE25192.1"/>
    <property type="molecule type" value="Genomic_DNA"/>
</dbReference>
<proteinExistence type="predicted"/>
<reference evidence="2" key="1">
    <citation type="journal article" date="2014" name="Genome Announc.">
        <title>Draft Genome Sequences of Three Alkaliphilic Bacillus Strains, Bacillus wakoensis JCM 9140T, Bacillus akibai JCM 9157T, and Bacillus hemicellulosilyticus JCM 9152T.</title>
        <authorList>
            <person name="Yuki M."/>
            <person name="Oshima K."/>
            <person name="Suda W."/>
            <person name="Oshida Y."/>
            <person name="Kitamura K."/>
            <person name="Iida T."/>
            <person name="Hattori M."/>
            <person name="Ohkuma M."/>
        </authorList>
    </citation>
    <scope>NUCLEOTIDE SEQUENCE [LARGE SCALE GENOMIC DNA]</scope>
    <source>
        <strain evidence="2">JCM 9140</strain>
    </source>
</reference>
<comment type="caution">
    <text evidence="2">The sequence shown here is derived from an EMBL/GenBank/DDBJ whole genome shotgun (WGS) entry which is preliminary data.</text>
</comment>
<evidence type="ECO:0000313" key="2">
    <source>
        <dbReference type="EMBL" id="GAE25192.1"/>
    </source>
</evidence>
<keyword evidence="3" id="KW-1185">Reference proteome</keyword>
<organism evidence="2 3">
    <name type="scientific">Halalkalibacter wakoensis JCM 9140</name>
    <dbReference type="NCBI Taxonomy" id="1236970"/>
    <lineage>
        <taxon>Bacteria</taxon>
        <taxon>Bacillati</taxon>
        <taxon>Bacillota</taxon>
        <taxon>Bacilli</taxon>
        <taxon>Bacillales</taxon>
        <taxon>Bacillaceae</taxon>
        <taxon>Halalkalibacter</taxon>
    </lineage>
</organism>
<evidence type="ECO:0000256" key="1">
    <source>
        <dbReference type="SAM" id="Phobius"/>
    </source>
</evidence>
<name>W4PZM6_9BACI</name>